<evidence type="ECO:0000313" key="2">
    <source>
        <dbReference type="Proteomes" id="UP000241769"/>
    </source>
</evidence>
<dbReference type="Proteomes" id="UP000241769">
    <property type="component" value="Unassembled WGS sequence"/>
</dbReference>
<organism evidence="1 2">
    <name type="scientific">Planoprotostelium fungivorum</name>
    <dbReference type="NCBI Taxonomy" id="1890364"/>
    <lineage>
        <taxon>Eukaryota</taxon>
        <taxon>Amoebozoa</taxon>
        <taxon>Evosea</taxon>
        <taxon>Variosea</taxon>
        <taxon>Cavosteliida</taxon>
        <taxon>Cavosteliaceae</taxon>
        <taxon>Planoprotostelium</taxon>
    </lineage>
</organism>
<proteinExistence type="predicted"/>
<comment type="caution">
    <text evidence="1">The sequence shown here is derived from an EMBL/GenBank/DDBJ whole genome shotgun (WGS) entry which is preliminary data.</text>
</comment>
<gene>
    <name evidence="1" type="ORF">PROFUN_10912</name>
</gene>
<dbReference type="InParanoid" id="A0A2P6NC76"/>
<sequence>MSLEYYAQLSEHFLAISQIYRQLSGGGPIHTAPPVRRRKNLAKLGISNFPTYDELLRLQKAIREGEQDPAHLMNIFEQSRGKHGEHVIQLFTKAFQLNGGKFIDRDYTDDDVSSDEDDLISKKQKMMHNKQVIEPLISQDKDIMDLINTKQMSRDTDAPTTFSFSSIGE</sequence>
<keyword evidence="2" id="KW-1185">Reference proteome</keyword>
<name>A0A2P6NC76_9EUKA</name>
<protein>
    <submittedName>
        <fullName evidence="1">Uncharacterized protein</fullName>
    </submittedName>
</protein>
<evidence type="ECO:0000313" key="1">
    <source>
        <dbReference type="EMBL" id="PRP81550.1"/>
    </source>
</evidence>
<reference evidence="1 2" key="1">
    <citation type="journal article" date="2018" name="Genome Biol. Evol.">
        <title>Multiple Roots of Fruiting Body Formation in Amoebozoa.</title>
        <authorList>
            <person name="Hillmann F."/>
            <person name="Forbes G."/>
            <person name="Novohradska S."/>
            <person name="Ferling I."/>
            <person name="Riege K."/>
            <person name="Groth M."/>
            <person name="Westermann M."/>
            <person name="Marz M."/>
            <person name="Spaller T."/>
            <person name="Winckler T."/>
            <person name="Schaap P."/>
            <person name="Glockner G."/>
        </authorList>
    </citation>
    <scope>NUCLEOTIDE SEQUENCE [LARGE SCALE GENOMIC DNA]</scope>
    <source>
        <strain evidence="1 2">Jena</strain>
    </source>
</reference>
<dbReference type="EMBL" id="MDYQ01000122">
    <property type="protein sequence ID" value="PRP81550.1"/>
    <property type="molecule type" value="Genomic_DNA"/>
</dbReference>
<accession>A0A2P6NC76</accession>
<dbReference type="AlphaFoldDB" id="A0A2P6NC76"/>